<keyword evidence="1" id="KW-0456">Lyase</keyword>
<dbReference type="GO" id="GO:0016829">
    <property type="term" value="F:lyase activity"/>
    <property type="evidence" value="ECO:0007669"/>
    <property type="project" value="UniProtKB-KW"/>
</dbReference>
<dbReference type="SUPFAM" id="SSF48557">
    <property type="entry name" value="L-aspartase-like"/>
    <property type="match status" value="1"/>
</dbReference>
<dbReference type="InterPro" id="IPR019468">
    <property type="entry name" value="AdenyloSucc_lyase_C"/>
</dbReference>
<gene>
    <name evidence="3" type="ORF">DS832_00600</name>
</gene>
<evidence type="ECO:0000313" key="4">
    <source>
        <dbReference type="Proteomes" id="UP000284822"/>
    </source>
</evidence>
<sequence>MASGEMLGSIFNQNEYSTARMRAIWTDENRLAVICQTEIALAQAMADNHKIPQEAVVEIKEVMQPKNFDLRKLRLAVARNGHFLAGLIEYVQPFFQHEGGQYLHYGAASEDIEDTAYVLQLKQAHQLIVDYVQRICQRLSQLVAAHQQDLCAAIAHRTYGAYTTLGFKLGVFLNDLENLLTKLEQQAPQSFCGSLANGDGLSTMVGDHSDQVEADFCRYLNLNTPEMYWHTQRERFCDYTHFLTEIAQVLGRLAKELLYMSQTSVQEFSEPYAPGRQGSTVIPTSREPYMCESMLNLSTVIRNEMTLMYDQMLVSGEKDTAVWRDLYVAMPEICMYLSGQLNYALVLLTKGQFNIEKMRNNLQLDDGTMYSGALMVAMSSKIGRQKAHDLLYQMRVEADAQGKSLRVVIENSPRIGAVLSADELQAIMTPSVEHIPNALFKVQKILQLFKQHHPELQIKENK</sequence>
<keyword evidence="3" id="KW-0413">Isomerase</keyword>
<dbReference type="PRINTS" id="PR00149">
    <property type="entry name" value="FUMRATELYASE"/>
</dbReference>
<dbReference type="Pfam" id="PF00206">
    <property type="entry name" value="Lyase_1"/>
    <property type="match status" value="1"/>
</dbReference>
<dbReference type="Proteomes" id="UP000284822">
    <property type="component" value="Unassembled WGS sequence"/>
</dbReference>
<dbReference type="InterPro" id="IPR000362">
    <property type="entry name" value="Fumarate_lyase_fam"/>
</dbReference>
<comment type="caution">
    <text evidence="3">The sequence shown here is derived from an EMBL/GenBank/DDBJ whole genome shotgun (WGS) entry which is preliminary data.</text>
</comment>
<evidence type="ECO:0000259" key="2">
    <source>
        <dbReference type="SMART" id="SM00998"/>
    </source>
</evidence>
<dbReference type="PANTHER" id="PTHR43172">
    <property type="entry name" value="ADENYLOSUCCINATE LYASE"/>
    <property type="match status" value="1"/>
</dbReference>
<dbReference type="RefSeq" id="WP_118909932.1">
    <property type="nucleotide sequence ID" value="NZ_QOCS01000002.1"/>
</dbReference>
<evidence type="ECO:0000256" key="1">
    <source>
        <dbReference type="ARBA" id="ARBA00023239"/>
    </source>
</evidence>
<organism evidence="3 4">
    <name type="scientific">Bombilactobacillus bombi</name>
    <dbReference type="NCBI Taxonomy" id="1303590"/>
    <lineage>
        <taxon>Bacteria</taxon>
        <taxon>Bacillati</taxon>
        <taxon>Bacillota</taxon>
        <taxon>Bacilli</taxon>
        <taxon>Lactobacillales</taxon>
        <taxon>Lactobacillaceae</taxon>
        <taxon>Bombilactobacillus</taxon>
    </lineage>
</organism>
<dbReference type="GO" id="GO:0016853">
    <property type="term" value="F:isomerase activity"/>
    <property type="evidence" value="ECO:0007669"/>
    <property type="project" value="UniProtKB-KW"/>
</dbReference>
<dbReference type="InterPro" id="IPR008948">
    <property type="entry name" value="L-Aspartase-like"/>
</dbReference>
<dbReference type="AlphaFoldDB" id="A0A3R6UWQ1"/>
<feature type="domain" description="Adenylosuccinate lyase C-terminal" evidence="2">
    <location>
        <begin position="366"/>
        <end position="446"/>
    </location>
</feature>
<reference evidence="3 4" key="1">
    <citation type="submission" date="2018-07" db="EMBL/GenBank/DDBJ databases">
        <title>Genome sequences of six Lactobacillus spp. isolated from bumble bee guts.</title>
        <authorList>
            <person name="Motta E.V.S."/>
            <person name="Moran N.A."/>
        </authorList>
    </citation>
    <scope>NUCLEOTIDE SEQUENCE [LARGE SCALE GENOMIC DNA]</scope>
    <source>
        <strain evidence="3 4">LV-8.1</strain>
    </source>
</reference>
<evidence type="ECO:0000313" key="3">
    <source>
        <dbReference type="EMBL" id="RHW48781.1"/>
    </source>
</evidence>
<accession>A0A3R6UWQ1</accession>
<name>A0A3R6UWQ1_9LACO</name>
<proteinExistence type="predicted"/>
<protein>
    <submittedName>
        <fullName evidence="3">3-carboxy-cis,cis-muconate cycloisomerase</fullName>
    </submittedName>
</protein>
<dbReference type="SMART" id="SM00998">
    <property type="entry name" value="ADSL_C"/>
    <property type="match status" value="1"/>
</dbReference>
<dbReference type="InterPro" id="IPR022761">
    <property type="entry name" value="Fumarate_lyase_N"/>
</dbReference>
<dbReference type="Pfam" id="PF10397">
    <property type="entry name" value="ADSL_C"/>
    <property type="match status" value="1"/>
</dbReference>
<dbReference type="Gene3D" id="1.10.40.30">
    <property type="entry name" value="Fumarase/aspartase (C-terminal domain)"/>
    <property type="match status" value="1"/>
</dbReference>
<dbReference type="EMBL" id="QOCS01000002">
    <property type="protein sequence ID" value="RHW48781.1"/>
    <property type="molecule type" value="Genomic_DNA"/>
</dbReference>
<dbReference type="Gene3D" id="1.20.200.10">
    <property type="entry name" value="Fumarase/aspartase (Central domain)"/>
    <property type="match status" value="1"/>
</dbReference>